<dbReference type="Proteomes" id="UP000000343">
    <property type="component" value="Chromosome"/>
</dbReference>
<reference evidence="2" key="1">
    <citation type="submission" date="2011-01" db="EMBL/GenBank/DDBJ databases">
        <title>Complete sequence of chromosome of Acidobacterium sp. MP5ACTX9.</title>
        <authorList>
            <consortium name="US DOE Joint Genome Institute"/>
            <person name="Lucas S."/>
            <person name="Copeland A."/>
            <person name="Lapidus A."/>
            <person name="Cheng J.-F."/>
            <person name="Goodwin L."/>
            <person name="Pitluck S."/>
            <person name="Teshima H."/>
            <person name="Detter J.C."/>
            <person name="Han C."/>
            <person name="Tapia R."/>
            <person name="Land M."/>
            <person name="Hauser L."/>
            <person name="Kyrpides N."/>
            <person name="Ivanova N."/>
            <person name="Ovchinnikova G."/>
            <person name="Pagani I."/>
            <person name="Rawat S.R."/>
            <person name="Mannisto M."/>
            <person name="Haggblom M.M."/>
            <person name="Woyke T."/>
        </authorList>
    </citation>
    <scope>NUCLEOTIDE SEQUENCE [LARGE SCALE GENOMIC DNA]</scope>
    <source>
        <strain evidence="2">MP5ACTX9</strain>
    </source>
</reference>
<accession>E8X2D7</accession>
<sequence>MIEKNRFKCTRLPRLSSIELAEYRTRQEAVIANGVAQITRNNEELVRRGILDADWNLIEPFGPLDGPSSRR</sequence>
<gene>
    <name evidence="1" type="ordered locus">AciX9_1003</name>
</gene>
<protein>
    <submittedName>
        <fullName evidence="1">Uncharacterized protein</fullName>
    </submittedName>
</protein>
<proteinExistence type="predicted"/>
<name>E8X2D7_GRATM</name>
<dbReference type="HOGENOM" id="CLU_2734374_0_0_0"/>
<organism evidence="2">
    <name type="scientific">Granulicella tundricola (strain ATCC BAA-1859 / DSM 23138 / MP5ACTX9)</name>
    <dbReference type="NCBI Taxonomy" id="1198114"/>
    <lineage>
        <taxon>Bacteria</taxon>
        <taxon>Pseudomonadati</taxon>
        <taxon>Acidobacteriota</taxon>
        <taxon>Terriglobia</taxon>
        <taxon>Terriglobales</taxon>
        <taxon>Acidobacteriaceae</taxon>
        <taxon>Granulicella</taxon>
    </lineage>
</organism>
<dbReference type="PaxDb" id="1198114-AciX9_1003"/>
<keyword evidence="2" id="KW-1185">Reference proteome</keyword>
<dbReference type="KEGG" id="acm:AciX9_1003"/>
<evidence type="ECO:0000313" key="1">
    <source>
        <dbReference type="EMBL" id="ADW68069.1"/>
    </source>
</evidence>
<dbReference type="AlphaFoldDB" id="E8X2D7"/>
<dbReference type="EMBL" id="CP002480">
    <property type="protein sequence ID" value="ADW68069.1"/>
    <property type="molecule type" value="Genomic_DNA"/>
</dbReference>
<evidence type="ECO:0000313" key="2">
    <source>
        <dbReference type="Proteomes" id="UP000000343"/>
    </source>
</evidence>